<dbReference type="AlphaFoldDB" id="A0A2X4WK77"/>
<reference evidence="1 2" key="1">
    <citation type="submission" date="2018-06" db="EMBL/GenBank/DDBJ databases">
        <authorList>
            <consortium name="Pathogen Informatics"/>
            <person name="Doyle S."/>
        </authorList>
    </citation>
    <scope>NUCLEOTIDE SEQUENCE [LARGE SCALE GENOMIC DNA]</scope>
    <source>
        <strain evidence="1 2">NCTC7307</strain>
    </source>
</reference>
<organism evidence="1 2">
    <name type="scientific">Salmonella enterica subsp. arizonae</name>
    <dbReference type="NCBI Taxonomy" id="59203"/>
    <lineage>
        <taxon>Bacteria</taxon>
        <taxon>Pseudomonadati</taxon>
        <taxon>Pseudomonadota</taxon>
        <taxon>Gammaproteobacteria</taxon>
        <taxon>Enterobacterales</taxon>
        <taxon>Enterobacteriaceae</taxon>
        <taxon>Salmonella</taxon>
    </lineage>
</organism>
<protein>
    <submittedName>
        <fullName evidence="1">Uncharacterized protein</fullName>
    </submittedName>
</protein>
<evidence type="ECO:0000313" key="2">
    <source>
        <dbReference type="Proteomes" id="UP000248731"/>
    </source>
</evidence>
<dbReference type="Proteomes" id="UP000248731">
    <property type="component" value="Chromosome 1"/>
</dbReference>
<keyword evidence="2" id="KW-1185">Reference proteome</keyword>
<name>A0A2X4WK77_SALER</name>
<dbReference type="EMBL" id="LS483466">
    <property type="protein sequence ID" value="SQI27225.1"/>
    <property type="molecule type" value="Genomic_DNA"/>
</dbReference>
<accession>A0A2X4WK77</accession>
<gene>
    <name evidence="1" type="ORF">NCTC7307_04610</name>
</gene>
<sequence length="56" mass="6365">MHQQHFQFISHIIAAIRKSKNSMVEQPLTPQIKKILQIKHMAHEMGITVLGMDGAT</sequence>
<evidence type="ECO:0000313" key="1">
    <source>
        <dbReference type="EMBL" id="SQI27225.1"/>
    </source>
</evidence>
<proteinExistence type="predicted"/>